<keyword evidence="3" id="KW-1185">Reference proteome</keyword>
<evidence type="ECO:0000313" key="2">
    <source>
        <dbReference type="EMBL" id="MBW0522322.1"/>
    </source>
</evidence>
<dbReference type="Proteomes" id="UP000765509">
    <property type="component" value="Unassembled WGS sequence"/>
</dbReference>
<gene>
    <name evidence="2" type="ORF">O181_062037</name>
</gene>
<organism evidence="2 3">
    <name type="scientific">Austropuccinia psidii MF-1</name>
    <dbReference type="NCBI Taxonomy" id="1389203"/>
    <lineage>
        <taxon>Eukaryota</taxon>
        <taxon>Fungi</taxon>
        <taxon>Dikarya</taxon>
        <taxon>Basidiomycota</taxon>
        <taxon>Pucciniomycotina</taxon>
        <taxon>Pucciniomycetes</taxon>
        <taxon>Pucciniales</taxon>
        <taxon>Sphaerophragmiaceae</taxon>
        <taxon>Austropuccinia</taxon>
    </lineage>
</organism>
<dbReference type="EMBL" id="AVOT02029472">
    <property type="protein sequence ID" value="MBW0522322.1"/>
    <property type="molecule type" value="Genomic_DNA"/>
</dbReference>
<sequence>MLILVVCNGYIPYQFDIETAFLHGKMDANVYVKQVKGFKVAGKEGRVWGLNKSLYGSKQAPRMWQAKLVEVLGSLGMRPTRADDSLYSNQDRSLFLHVHVDDGFLIGKWENEILSFLNRLNAILKLKYQKRPTHHLGYCINWLSKGTVHLGQQDLISQLLKDYDMENSRSVKTPCNSNLLKELEVIGDPVSITPYQQAIGSLNYLAQHTRPDISFTVNALSRYATHPTAKHWVALKHLFCYLKGSSGLCLTYTNLDTHSCDGLIGWADADYAND</sequence>
<dbReference type="AlphaFoldDB" id="A0A9Q3ELW5"/>
<dbReference type="OrthoDB" id="2801217at2759"/>
<dbReference type="InterPro" id="IPR013103">
    <property type="entry name" value="RVT_2"/>
</dbReference>
<dbReference type="PANTHER" id="PTHR11439:SF486">
    <property type="entry name" value="RLK (RECEPTOR-LIKE KINASE) PROTEIN, PUTATIVE-RELATED"/>
    <property type="match status" value="1"/>
</dbReference>
<evidence type="ECO:0000313" key="3">
    <source>
        <dbReference type="Proteomes" id="UP000765509"/>
    </source>
</evidence>
<protein>
    <recommendedName>
        <fullName evidence="1">Reverse transcriptase Ty1/copia-type domain-containing protein</fullName>
    </recommendedName>
</protein>
<dbReference type="InterPro" id="IPR043502">
    <property type="entry name" value="DNA/RNA_pol_sf"/>
</dbReference>
<dbReference type="Pfam" id="PF07727">
    <property type="entry name" value="RVT_2"/>
    <property type="match status" value="1"/>
</dbReference>
<evidence type="ECO:0000259" key="1">
    <source>
        <dbReference type="Pfam" id="PF07727"/>
    </source>
</evidence>
<feature type="domain" description="Reverse transcriptase Ty1/copia-type" evidence="1">
    <location>
        <begin position="4"/>
        <end position="175"/>
    </location>
</feature>
<proteinExistence type="predicted"/>
<dbReference type="SUPFAM" id="SSF56672">
    <property type="entry name" value="DNA/RNA polymerases"/>
    <property type="match status" value="1"/>
</dbReference>
<name>A0A9Q3ELW5_9BASI</name>
<dbReference type="PANTHER" id="PTHR11439">
    <property type="entry name" value="GAG-POL-RELATED RETROTRANSPOSON"/>
    <property type="match status" value="1"/>
</dbReference>
<reference evidence="2" key="1">
    <citation type="submission" date="2021-03" db="EMBL/GenBank/DDBJ databases">
        <title>Draft genome sequence of rust myrtle Austropuccinia psidii MF-1, a brazilian biotype.</title>
        <authorList>
            <person name="Quecine M.C."/>
            <person name="Pachon D.M.R."/>
            <person name="Bonatelli M.L."/>
            <person name="Correr F.H."/>
            <person name="Franceschini L.M."/>
            <person name="Leite T.F."/>
            <person name="Margarido G.R.A."/>
            <person name="Almeida C.A."/>
            <person name="Ferrarezi J.A."/>
            <person name="Labate C.A."/>
        </authorList>
    </citation>
    <scope>NUCLEOTIDE SEQUENCE</scope>
    <source>
        <strain evidence="2">MF-1</strain>
    </source>
</reference>
<comment type="caution">
    <text evidence="2">The sequence shown here is derived from an EMBL/GenBank/DDBJ whole genome shotgun (WGS) entry which is preliminary data.</text>
</comment>
<accession>A0A9Q3ELW5</accession>